<feature type="non-terminal residue" evidence="2">
    <location>
        <position position="70"/>
    </location>
</feature>
<reference evidence="2" key="1">
    <citation type="submission" date="2013-08" db="EMBL/GenBank/DDBJ databases">
        <authorList>
            <person name="Mendez C."/>
            <person name="Richter M."/>
            <person name="Ferrer M."/>
            <person name="Sanchez J."/>
        </authorList>
    </citation>
    <scope>NUCLEOTIDE SEQUENCE</scope>
</reference>
<dbReference type="InterPro" id="IPR000160">
    <property type="entry name" value="GGDEF_dom"/>
</dbReference>
<reference evidence="2" key="2">
    <citation type="journal article" date="2014" name="ISME J.">
        <title>Microbial stratification in low pH oxic and suboxic macroscopic growths along an acid mine drainage.</title>
        <authorList>
            <person name="Mendez-Garcia C."/>
            <person name="Mesa V."/>
            <person name="Sprenger R.R."/>
            <person name="Richter M."/>
            <person name="Diez M.S."/>
            <person name="Solano J."/>
            <person name="Bargiela R."/>
            <person name="Golyshina O.V."/>
            <person name="Manteca A."/>
            <person name="Ramos J.L."/>
            <person name="Gallego J.R."/>
            <person name="Llorente I."/>
            <person name="Martins Dos Santos V.A."/>
            <person name="Jensen O.N."/>
            <person name="Pelaez A.I."/>
            <person name="Sanchez J."/>
            <person name="Ferrer M."/>
        </authorList>
    </citation>
    <scope>NUCLEOTIDE SEQUENCE</scope>
</reference>
<dbReference type="InterPro" id="IPR029787">
    <property type="entry name" value="Nucleotide_cyclase"/>
</dbReference>
<dbReference type="PROSITE" id="PS50887">
    <property type="entry name" value="GGDEF"/>
    <property type="match status" value="1"/>
</dbReference>
<dbReference type="SUPFAM" id="SSF55073">
    <property type="entry name" value="Nucleotide cyclase"/>
    <property type="match status" value="1"/>
</dbReference>
<dbReference type="NCBIfam" id="TIGR00254">
    <property type="entry name" value="GGDEF"/>
    <property type="match status" value="1"/>
</dbReference>
<dbReference type="Gene3D" id="3.30.70.270">
    <property type="match status" value="1"/>
</dbReference>
<dbReference type="InterPro" id="IPR043128">
    <property type="entry name" value="Rev_trsase/Diguanyl_cyclase"/>
</dbReference>
<dbReference type="PANTHER" id="PTHR46663">
    <property type="entry name" value="DIGUANYLATE CYCLASE DGCT-RELATED"/>
    <property type="match status" value="1"/>
</dbReference>
<sequence>RYVAVFDDISESEAYQRQLEHLAMHDPLTALLNRAAFEREAARSLGEMRIRRRMAAMLFIDLDGFKAVND</sequence>
<protein>
    <submittedName>
        <fullName evidence="2">Diguanylate cyclase with PAS/PAC sensor</fullName>
    </submittedName>
</protein>
<gene>
    <name evidence="2" type="ORF">B1A_12548</name>
</gene>
<dbReference type="InterPro" id="IPR052163">
    <property type="entry name" value="DGC-Regulatory_Protein"/>
</dbReference>
<evidence type="ECO:0000313" key="2">
    <source>
        <dbReference type="EMBL" id="EQD52952.1"/>
    </source>
</evidence>
<comment type="caution">
    <text evidence="2">The sequence shown here is derived from an EMBL/GenBank/DDBJ whole genome shotgun (WGS) entry which is preliminary data.</text>
</comment>
<accession>T1A7I5</accession>
<dbReference type="AlphaFoldDB" id="T1A7I5"/>
<dbReference type="Pfam" id="PF00990">
    <property type="entry name" value="GGDEF"/>
    <property type="match status" value="1"/>
</dbReference>
<feature type="non-terminal residue" evidence="2">
    <location>
        <position position="1"/>
    </location>
</feature>
<evidence type="ECO:0000259" key="1">
    <source>
        <dbReference type="PROSITE" id="PS50887"/>
    </source>
</evidence>
<feature type="domain" description="GGDEF" evidence="1">
    <location>
        <begin position="53"/>
        <end position="70"/>
    </location>
</feature>
<dbReference type="EMBL" id="AUZX01009122">
    <property type="protein sequence ID" value="EQD52952.1"/>
    <property type="molecule type" value="Genomic_DNA"/>
</dbReference>
<organism evidence="2">
    <name type="scientific">mine drainage metagenome</name>
    <dbReference type="NCBI Taxonomy" id="410659"/>
    <lineage>
        <taxon>unclassified sequences</taxon>
        <taxon>metagenomes</taxon>
        <taxon>ecological metagenomes</taxon>
    </lineage>
</organism>
<proteinExistence type="predicted"/>
<dbReference type="PANTHER" id="PTHR46663:SF2">
    <property type="entry name" value="GGDEF DOMAIN-CONTAINING PROTEIN"/>
    <property type="match status" value="1"/>
</dbReference>
<name>T1A7I5_9ZZZZ</name>